<accession>R9P0M4</accession>
<dbReference type="Gene3D" id="3.90.230.10">
    <property type="entry name" value="Creatinase/methionine aminopeptidase superfamily"/>
    <property type="match status" value="1"/>
</dbReference>
<proteinExistence type="inferred from homology"/>
<dbReference type="InterPro" id="IPR036388">
    <property type="entry name" value="WH-like_DNA-bd_sf"/>
</dbReference>
<dbReference type="Proteomes" id="UP000014071">
    <property type="component" value="Unassembled WGS sequence"/>
</dbReference>
<keyword evidence="4" id="KW-1185">Reference proteome</keyword>
<dbReference type="eggNOG" id="KOG2776">
    <property type="taxonomic scope" value="Eukaryota"/>
</dbReference>
<dbReference type="HOGENOM" id="CLU_041451_2_1_1"/>
<dbReference type="Pfam" id="PF00557">
    <property type="entry name" value="Peptidase_M24"/>
    <property type="match status" value="1"/>
</dbReference>
<dbReference type="InterPro" id="IPR036005">
    <property type="entry name" value="Creatinase/aminopeptidase-like"/>
</dbReference>
<evidence type="ECO:0000313" key="3">
    <source>
        <dbReference type="EMBL" id="GAC94664.1"/>
    </source>
</evidence>
<dbReference type="CDD" id="cd01089">
    <property type="entry name" value="PA2G4-like"/>
    <property type="match status" value="1"/>
</dbReference>
<dbReference type="SUPFAM" id="SSF55920">
    <property type="entry name" value="Creatinase/aminopeptidase"/>
    <property type="match status" value="1"/>
</dbReference>
<sequence length="482" mass="52100">MTMRHTVREDFHALFLSDGKICCDKFFLAPFPRICSSSRGHARRNLSLCNVRILELLAALVTFQDCLAIVGQGADPGFRIPSITNPLHKRIHILSNMSNTKPAAAAAAAEKPESFNDSILPKYKVAGEISAKAIKAVIAAAAEGKTVLELCNVGDKVLEEETSAVYKGKSIAKGIAFPTTLSLNNVVCNYSPLPTDEEQITLKKGDVVKVQLGAYIDGLPAITAETFVVGADKSSPVEGRTADVIKAALVAADVAIRVMKPGVLNTEVSKEIEAAIKQFDCKAVEGMQTNQFNKNEIDAKKKIVLNAEPGSRPDTIKLEEDEIYGVDISVTTSAEGKTRSDDSKTTIYRKTNNTYLLKLQTSRKVLSEIQKKAASFPFNLKSLEDVRRARIGVQECAKHGLLTPFHVLEDSDKKAITAQVFFTVAVNAKGAIRITPAPTWANEDNVKPAKQVTDDKIKALLSTAVRQTKKKNKPAAAPAASA</sequence>
<dbReference type="PANTHER" id="PTHR10804:SF11">
    <property type="entry name" value="PROLIFERATION-ASSOCIATED PROTEIN 2G4"/>
    <property type="match status" value="1"/>
</dbReference>
<evidence type="ECO:0000256" key="1">
    <source>
        <dbReference type="ARBA" id="ARBA00007319"/>
    </source>
</evidence>
<dbReference type="AlphaFoldDB" id="R9P0M4"/>
<dbReference type="SUPFAM" id="SSF46785">
    <property type="entry name" value="Winged helix' DNA-binding domain"/>
    <property type="match status" value="1"/>
</dbReference>
<dbReference type="InterPro" id="IPR000994">
    <property type="entry name" value="Pept_M24"/>
</dbReference>
<dbReference type="EMBL" id="DF238785">
    <property type="protein sequence ID" value="GAC94664.1"/>
    <property type="molecule type" value="Genomic_DNA"/>
</dbReference>
<comment type="similarity">
    <text evidence="1">Belongs to the peptidase M24 family.</text>
</comment>
<dbReference type="InterPro" id="IPR036390">
    <property type="entry name" value="WH_DNA-bd_sf"/>
</dbReference>
<name>R9P0M4_PSEHS</name>
<evidence type="ECO:0000259" key="2">
    <source>
        <dbReference type="Pfam" id="PF00557"/>
    </source>
</evidence>
<dbReference type="PANTHER" id="PTHR10804">
    <property type="entry name" value="PROTEASE FAMILY M24 METHIONYL AMINOPEPTIDASE, AMINOPEPTIDASE P"/>
    <property type="match status" value="1"/>
</dbReference>
<dbReference type="Gene3D" id="1.10.10.10">
    <property type="entry name" value="Winged helix-like DNA-binding domain superfamily/Winged helix DNA-binding domain"/>
    <property type="match status" value="1"/>
</dbReference>
<dbReference type="FunFam" id="1.10.10.10:FF:000029">
    <property type="entry name" value="Proliferation-associated 2G4, a"/>
    <property type="match status" value="1"/>
</dbReference>
<evidence type="ECO:0000313" key="4">
    <source>
        <dbReference type="Proteomes" id="UP000014071"/>
    </source>
</evidence>
<feature type="domain" description="Peptidase M24" evidence="2">
    <location>
        <begin position="123"/>
        <end position="279"/>
    </location>
</feature>
<gene>
    <name evidence="3" type="ORF">PHSY_002237</name>
</gene>
<reference evidence="4" key="1">
    <citation type="journal article" date="2013" name="Genome Announc.">
        <title>Draft genome sequence of the basidiomycetous yeast-like fungus Pseudozyma hubeiensis SY62, which produces an abundant amount of the biosurfactant mannosylerythritol lipids.</title>
        <authorList>
            <person name="Konishi M."/>
            <person name="Hatada Y."/>
            <person name="Horiuchi J."/>
        </authorList>
    </citation>
    <scope>NUCLEOTIDE SEQUENCE [LARGE SCALE GENOMIC DNA]</scope>
    <source>
        <strain evidence="4">SY62</strain>
    </source>
</reference>
<protein>
    <recommendedName>
        <fullName evidence="2">Peptidase M24 domain-containing protein</fullName>
    </recommendedName>
</protein>
<dbReference type="GeneID" id="24107530"/>
<dbReference type="RefSeq" id="XP_012188251.1">
    <property type="nucleotide sequence ID" value="XM_012332861.1"/>
</dbReference>
<dbReference type="STRING" id="1305764.R9P0M4"/>
<organism evidence="3 4">
    <name type="scientific">Pseudozyma hubeiensis (strain SY62)</name>
    <name type="common">Yeast</name>
    <dbReference type="NCBI Taxonomy" id="1305764"/>
    <lineage>
        <taxon>Eukaryota</taxon>
        <taxon>Fungi</taxon>
        <taxon>Dikarya</taxon>
        <taxon>Basidiomycota</taxon>
        <taxon>Ustilaginomycotina</taxon>
        <taxon>Ustilaginomycetes</taxon>
        <taxon>Ustilaginales</taxon>
        <taxon>Ustilaginaceae</taxon>
        <taxon>Pseudozyma</taxon>
    </lineage>
</organism>
<dbReference type="OrthoDB" id="5876363at2759"/>
<dbReference type="InterPro" id="IPR047113">
    <property type="entry name" value="PA2G4/ARX1"/>
</dbReference>